<feature type="chain" id="PRO_5016950134" evidence="1">
    <location>
        <begin position="20"/>
        <end position="165"/>
    </location>
</feature>
<feature type="signal peptide" evidence="1">
    <location>
        <begin position="1"/>
        <end position="19"/>
    </location>
</feature>
<reference evidence="2 3" key="1">
    <citation type="submission" date="2018-06" db="EMBL/GenBank/DDBJ databases">
        <title>Genomic Encyclopedia of Type Strains, Phase IV (KMG-IV): sequencing the most valuable type-strain genomes for metagenomic binning, comparative biology and taxonomic classification.</title>
        <authorList>
            <person name="Goeker M."/>
        </authorList>
    </citation>
    <scope>NUCLEOTIDE SEQUENCE [LARGE SCALE GENOMIC DNA]</scope>
    <source>
        <strain evidence="2 3">DSM 24875</strain>
    </source>
</reference>
<evidence type="ECO:0000313" key="3">
    <source>
        <dbReference type="Proteomes" id="UP000253529"/>
    </source>
</evidence>
<dbReference type="RefSeq" id="WP_113889966.1">
    <property type="nucleotide sequence ID" value="NZ_QNRK01000015.1"/>
</dbReference>
<dbReference type="AlphaFoldDB" id="A0A366FDR5"/>
<dbReference type="Proteomes" id="UP000253529">
    <property type="component" value="Unassembled WGS sequence"/>
</dbReference>
<evidence type="ECO:0000256" key="1">
    <source>
        <dbReference type="SAM" id="SignalP"/>
    </source>
</evidence>
<comment type="caution">
    <text evidence="2">The sequence shown here is derived from an EMBL/GenBank/DDBJ whole genome shotgun (WGS) entry which is preliminary data.</text>
</comment>
<dbReference type="OrthoDB" id="8137878at2"/>
<name>A0A366FDR5_9HYPH</name>
<dbReference type="EMBL" id="QNRK01000015">
    <property type="protein sequence ID" value="RBP11899.1"/>
    <property type="molecule type" value="Genomic_DNA"/>
</dbReference>
<organism evidence="2 3">
    <name type="scientific">Roseiarcus fermentans</name>
    <dbReference type="NCBI Taxonomy" id="1473586"/>
    <lineage>
        <taxon>Bacteria</taxon>
        <taxon>Pseudomonadati</taxon>
        <taxon>Pseudomonadota</taxon>
        <taxon>Alphaproteobacteria</taxon>
        <taxon>Hyphomicrobiales</taxon>
        <taxon>Roseiarcaceae</taxon>
        <taxon>Roseiarcus</taxon>
    </lineage>
</organism>
<accession>A0A366FDR5</accession>
<gene>
    <name evidence="2" type="ORF">DFR50_1156</name>
</gene>
<keyword evidence="1" id="KW-0732">Signal</keyword>
<sequence>MIRIVLTLLSFFISLPGHAESADFIDGTWFGKGVFQMGNSFVNCSDVMMKFSGNSQVFVVREASMTCDGLGPQKFTEVDTFSLAANGDLIFQNGVATVIKTGTKVGRVVGARLTMLNPIDEKKVDDIDIRLAGDTLVYVQIAGVPGAQPDYALVAFLKKKGKDNP</sequence>
<proteinExistence type="predicted"/>
<protein>
    <submittedName>
        <fullName evidence="2">Uncharacterized protein</fullName>
    </submittedName>
</protein>
<evidence type="ECO:0000313" key="2">
    <source>
        <dbReference type="EMBL" id="RBP11899.1"/>
    </source>
</evidence>
<keyword evidence="3" id="KW-1185">Reference proteome</keyword>